<feature type="region of interest" description="Disordered" evidence="2">
    <location>
        <begin position="610"/>
        <end position="656"/>
    </location>
</feature>
<sequence>MSARQRELYDKVKNAREWFSLHDNQIGEDGARAIAETLKVNTTLTKINLTENQIGDAGARAIAETLRVNTTVTDLGLWKNQIGDAGAHALSAALKVNKTLIKIDLNGNQIGDAGAQAIAETLKVNTTLANLGLHNNKLGDAGATAIAEMLKVNKMLTSLSLDNNQIGNAGALAIAEALKVNKTLTWLNLSENQIGDAGAQAIAEALKVNTTLPCLVLQQNQIGDAGAHAIAEALKVNKTLTCLLLQQNQIGDAGAHAIAEALKVNNTGLIVLFLNENEIGNAGAQAIAEALKVNTTLIVLLLGDNQIGDAGAQAIAEAFKVNQKPRFTHLERNCISNACSQAINTRRDHDGRGPYIYDQVNPLAFSLLPRFATADDLQTVFCLLTGEPALEDQSSLLPALPAEIADIIMDEAQYWQGVQHTKRSPYDGRPVKITVPQSINGNSTRVKAIQVVRDTKKLYHRIGDNVFDLIVRDEQGAVQYEYAAKATFVDSTLVSATLWPASTPIIRQIRVGWQVQVQPSKSPYDVLDAYSDYSHPMSVVTIPTSASTSAETSAGPAANTRQQTAARKEKIALLQAKIAALELENSDLEGDSKDDEETLQQDEDLKDLTKAHQGQGGEIKTETDVEPQKLASSSSVPPPAVSTPAVHQPAPRPQAVDWQPAKAPKLLAPSFDGTAAKLTQYEKDLKRYRSSGRAERSTAAPPQPQPQPSYKAPFYGQRAAQPKQQPSQPQKQQTSVVAAVAFAEAMAAKYNLSAEELERRRREHLCFRCGSGTHLRKTCGQAPAVAAVQGIEFALPKPTDLKSSNDQVEDSDERGDEGARGQKTILASVYAPASGTQRKIQFLQALETAIKNVIQPNSEEPALPLIMAGDFNITMDNTSANRTSNSDTTDSVQGRFRSLLSRLNMRDLLDEVDRKNAPLFTWERASQGKTVGSRIDFIFTSEAVQLTGSKYQASHNSRSDHAPVVGEYCHILDKPRPQAPFHKRKSQTIDRLVYNGQEATEPDQIANTLRDFLGTLYASEPTTQEDIDMVLEAARPSYRLTSDEQSKLGAPLTDAEIRLAIERTPKGRSPGPDGLTPAFYAKYAGILAAPLAALANVARDRGRLPESMMRGHVKVLYKKGDRASVENYRPISLLNVDCKIISRALCNRLAKVLSKIIPVAQNGFVPGRTIDANIHLFRDILDLTRHHKIPGLAVLLDSRKAFDRVAHDFLYQAMAAYSIGDSFISWMRLLNTGCQSHVVYNATVSLPFPIQRSVRQGSVEAPFLYAIYAGVISDYIQSRRNIAFLNVRPQLEPLVIKASLFADDTTIFVRNDKDVMALFKHYETVGRASNLAINQEKTTIVPLGPRRNDEIPEVFKSLGVEWIDRSKTTRVLGVMLGYGDIIKVSCPTGMPTYLHALPCICSSTDSFPRLPRLLHLKTPQ</sequence>
<dbReference type="PROSITE" id="PS50878">
    <property type="entry name" value="RT_POL"/>
    <property type="match status" value="1"/>
</dbReference>
<keyword evidence="1" id="KW-0175">Coiled coil</keyword>
<dbReference type="PANTHER" id="PTHR24114">
    <property type="entry name" value="LEUCINE RICH REPEAT FAMILY PROTEIN"/>
    <property type="match status" value="1"/>
</dbReference>
<evidence type="ECO:0000256" key="1">
    <source>
        <dbReference type="SAM" id="Coils"/>
    </source>
</evidence>
<dbReference type="SMART" id="SM00368">
    <property type="entry name" value="LRR_RI"/>
    <property type="match status" value="11"/>
</dbReference>
<accession>A0A0D2VYK1</accession>
<name>A0A0D2VYK1_CAPO3</name>
<feature type="domain" description="Reverse transcriptase" evidence="3">
    <location>
        <begin position="1097"/>
        <end position="1376"/>
    </location>
</feature>
<dbReference type="CDD" id="cd00116">
    <property type="entry name" value="LRR_RI"/>
    <property type="match status" value="1"/>
</dbReference>
<dbReference type="InterPro" id="IPR000477">
    <property type="entry name" value="RT_dom"/>
</dbReference>
<dbReference type="EMBL" id="KE346372">
    <property type="protein sequence ID" value="KJE96807.1"/>
    <property type="molecule type" value="Genomic_DNA"/>
</dbReference>
<dbReference type="InterPro" id="IPR052394">
    <property type="entry name" value="LRR-containing"/>
</dbReference>
<dbReference type="Pfam" id="PF13516">
    <property type="entry name" value="LRR_6"/>
    <property type="match status" value="8"/>
</dbReference>
<feature type="region of interest" description="Disordered" evidence="2">
    <location>
        <begin position="688"/>
        <end position="733"/>
    </location>
</feature>
<dbReference type="InParanoid" id="A0A0D2VYK1"/>
<dbReference type="OrthoDB" id="416119at2759"/>
<dbReference type="SUPFAM" id="SSF56672">
    <property type="entry name" value="DNA/RNA polymerases"/>
    <property type="match status" value="1"/>
</dbReference>
<dbReference type="Proteomes" id="UP000008743">
    <property type="component" value="Unassembled WGS sequence"/>
</dbReference>
<organism evidence="4 5">
    <name type="scientific">Capsaspora owczarzaki (strain ATCC 30864)</name>
    <dbReference type="NCBI Taxonomy" id="595528"/>
    <lineage>
        <taxon>Eukaryota</taxon>
        <taxon>Filasterea</taxon>
        <taxon>Capsaspora</taxon>
    </lineage>
</organism>
<feature type="coiled-coil region" evidence="1">
    <location>
        <begin position="571"/>
        <end position="598"/>
    </location>
</feature>
<evidence type="ECO:0000256" key="2">
    <source>
        <dbReference type="SAM" id="MobiDB-lite"/>
    </source>
</evidence>
<evidence type="ECO:0000259" key="3">
    <source>
        <dbReference type="PROSITE" id="PS50878"/>
    </source>
</evidence>
<evidence type="ECO:0000313" key="5">
    <source>
        <dbReference type="Proteomes" id="UP000008743"/>
    </source>
</evidence>
<dbReference type="Pfam" id="PF00078">
    <property type="entry name" value="RVT_1"/>
    <property type="match status" value="1"/>
</dbReference>
<feature type="compositionally biased region" description="Low complexity" evidence="2">
    <location>
        <begin position="544"/>
        <end position="558"/>
    </location>
</feature>
<feature type="region of interest" description="Disordered" evidence="2">
    <location>
        <begin position="797"/>
        <end position="821"/>
    </location>
</feature>
<dbReference type="Gene3D" id="3.80.10.10">
    <property type="entry name" value="Ribonuclease Inhibitor"/>
    <property type="match status" value="4"/>
</dbReference>
<feature type="compositionally biased region" description="Low complexity" evidence="2">
    <location>
        <begin position="721"/>
        <end position="733"/>
    </location>
</feature>
<keyword evidence="5" id="KW-1185">Reference proteome</keyword>
<reference evidence="5" key="1">
    <citation type="submission" date="2011-02" db="EMBL/GenBank/DDBJ databases">
        <title>The Genome Sequence of Capsaspora owczarzaki ATCC 30864.</title>
        <authorList>
            <person name="Russ C."/>
            <person name="Cuomo C."/>
            <person name="Burger G."/>
            <person name="Gray M.W."/>
            <person name="Holland P.W.H."/>
            <person name="King N."/>
            <person name="Lang F.B.F."/>
            <person name="Roger A.J."/>
            <person name="Ruiz-Trillo I."/>
            <person name="Young S.K."/>
            <person name="Zeng Q."/>
            <person name="Gargeya S."/>
            <person name="Alvarado L."/>
            <person name="Berlin A."/>
            <person name="Chapman S.B."/>
            <person name="Chen Z."/>
            <person name="Freedman E."/>
            <person name="Gellesch M."/>
            <person name="Goldberg J."/>
            <person name="Griggs A."/>
            <person name="Gujja S."/>
            <person name="Heilman E."/>
            <person name="Heiman D."/>
            <person name="Howarth C."/>
            <person name="Mehta T."/>
            <person name="Neiman D."/>
            <person name="Pearson M."/>
            <person name="Roberts A."/>
            <person name="Saif S."/>
            <person name="Shea T."/>
            <person name="Shenoy N."/>
            <person name="Sisk P."/>
            <person name="Stolte C."/>
            <person name="Sykes S."/>
            <person name="White J."/>
            <person name="Yandava C."/>
            <person name="Haas B."/>
            <person name="Nusbaum C."/>
            <person name="Birren B."/>
        </authorList>
    </citation>
    <scope>NUCLEOTIDE SEQUENCE</scope>
    <source>
        <strain evidence="5">ATCC 30864</strain>
    </source>
</reference>
<dbReference type="SUPFAM" id="SSF52047">
    <property type="entry name" value="RNI-like"/>
    <property type="match status" value="1"/>
</dbReference>
<protein>
    <submittedName>
        <fullName evidence="4">NOD3 protein</fullName>
    </submittedName>
</protein>
<dbReference type="Pfam" id="PF14529">
    <property type="entry name" value="Exo_endo_phos_2"/>
    <property type="match status" value="1"/>
</dbReference>
<dbReference type="Gene3D" id="3.60.10.10">
    <property type="entry name" value="Endonuclease/exonuclease/phosphatase"/>
    <property type="match status" value="1"/>
</dbReference>
<dbReference type="PANTHER" id="PTHR24114:SF2">
    <property type="entry name" value="F-BOX DOMAIN-CONTAINING PROTEIN-RELATED"/>
    <property type="match status" value="1"/>
</dbReference>
<dbReference type="InterPro" id="IPR036691">
    <property type="entry name" value="Endo/exonu/phosph_ase_sf"/>
</dbReference>
<evidence type="ECO:0000313" key="4">
    <source>
        <dbReference type="EMBL" id="KJE96807.1"/>
    </source>
</evidence>
<proteinExistence type="predicted"/>
<dbReference type="InterPro" id="IPR043502">
    <property type="entry name" value="DNA/RNA_pol_sf"/>
</dbReference>
<dbReference type="InterPro" id="IPR001611">
    <property type="entry name" value="Leu-rich_rpt"/>
</dbReference>
<dbReference type="CDD" id="cd01650">
    <property type="entry name" value="RT_nLTR_like"/>
    <property type="match status" value="1"/>
</dbReference>
<dbReference type="InterPro" id="IPR032675">
    <property type="entry name" value="LRR_dom_sf"/>
</dbReference>
<dbReference type="GO" id="GO:0003824">
    <property type="term" value="F:catalytic activity"/>
    <property type="evidence" value="ECO:0007669"/>
    <property type="project" value="InterPro"/>
</dbReference>
<dbReference type="InterPro" id="IPR005135">
    <property type="entry name" value="Endo/exonuclease/phosphatase"/>
</dbReference>
<dbReference type="SUPFAM" id="SSF56219">
    <property type="entry name" value="DNase I-like"/>
    <property type="match status" value="1"/>
</dbReference>
<gene>
    <name evidence="4" type="ORF">CAOG_007075</name>
</gene>
<feature type="region of interest" description="Disordered" evidence="2">
    <location>
        <begin position="544"/>
        <end position="564"/>
    </location>
</feature>
<dbReference type="STRING" id="595528.A0A0D2VYK1"/>
<dbReference type="PhylomeDB" id="A0A0D2VYK1"/>